<keyword evidence="1" id="KW-0472">Membrane</keyword>
<keyword evidence="1" id="KW-0812">Transmembrane</keyword>
<gene>
    <name evidence="2" type="ORF">QS795_003700</name>
</gene>
<accession>A0ABZ0N3J4</accession>
<reference evidence="2 3" key="1">
    <citation type="submission" date="2023-09" db="EMBL/GenBank/DDBJ databases">
        <title>Genomic Revisitation and Reclassification of the Genus Providencia.</title>
        <authorList>
            <person name="Dong X."/>
        </authorList>
    </citation>
    <scope>NUCLEOTIDE SEQUENCE [LARGE SCALE GENOMIC DNA]</scope>
    <source>
        <strain evidence="2 3">D4759</strain>
    </source>
</reference>
<evidence type="ECO:0000256" key="1">
    <source>
        <dbReference type="SAM" id="Phobius"/>
    </source>
</evidence>
<sequence length="130" mass="14944">MITIPFSWFGFTDWLVNKGEPGLIVMFATFGMIPACIVFTLVMRVVGMKKFIAPVVLGMMSSMFISMMVLIPLLLIFRFDNIPKAMLVWMVVLGSCIVFFLTNMDYIEIWSSSREDKKKKSVTARKKRKK</sequence>
<organism evidence="2 3">
    <name type="scientific">Providencia zhijiangensis</name>
    <dbReference type="NCBI Taxonomy" id="3053982"/>
    <lineage>
        <taxon>Bacteria</taxon>
        <taxon>Pseudomonadati</taxon>
        <taxon>Pseudomonadota</taxon>
        <taxon>Gammaproteobacteria</taxon>
        <taxon>Enterobacterales</taxon>
        <taxon>Morganellaceae</taxon>
        <taxon>Providencia</taxon>
    </lineage>
</organism>
<dbReference type="EMBL" id="CP135990">
    <property type="protein sequence ID" value="WPA92899.1"/>
    <property type="molecule type" value="Genomic_DNA"/>
</dbReference>
<evidence type="ECO:0000313" key="2">
    <source>
        <dbReference type="EMBL" id="WPA92899.1"/>
    </source>
</evidence>
<dbReference type="RefSeq" id="WP_286270992.1">
    <property type="nucleotide sequence ID" value="NZ_CP135990.1"/>
</dbReference>
<keyword evidence="1" id="KW-1133">Transmembrane helix</keyword>
<feature type="transmembrane region" description="Helical" evidence="1">
    <location>
        <begin position="23"/>
        <end position="43"/>
    </location>
</feature>
<feature type="transmembrane region" description="Helical" evidence="1">
    <location>
        <begin position="55"/>
        <end position="79"/>
    </location>
</feature>
<keyword evidence="3" id="KW-1185">Reference proteome</keyword>
<protein>
    <submittedName>
        <fullName evidence="2">Uncharacterized protein</fullName>
    </submittedName>
</protein>
<proteinExistence type="predicted"/>
<feature type="transmembrane region" description="Helical" evidence="1">
    <location>
        <begin position="85"/>
        <end position="104"/>
    </location>
</feature>
<dbReference type="Proteomes" id="UP001302443">
    <property type="component" value="Chromosome"/>
</dbReference>
<name>A0ABZ0N3J4_9GAMM</name>
<evidence type="ECO:0000313" key="3">
    <source>
        <dbReference type="Proteomes" id="UP001302443"/>
    </source>
</evidence>